<name>A0A6S6Z4P0_9BURK</name>
<reference evidence="4 5" key="1">
    <citation type="submission" date="2020-04" db="EMBL/GenBank/DDBJ databases">
        <authorList>
            <person name="De Canck E."/>
        </authorList>
    </citation>
    <scope>NUCLEOTIDE SEQUENCE [LARGE SCALE GENOMIC DNA]</scope>
    <source>
        <strain evidence="4 5">LMG 3458</strain>
    </source>
</reference>
<organism evidence="4 5">
    <name type="scientific">Achromobacter deleyi</name>
    <dbReference type="NCBI Taxonomy" id="1353891"/>
    <lineage>
        <taxon>Bacteria</taxon>
        <taxon>Pseudomonadati</taxon>
        <taxon>Pseudomonadota</taxon>
        <taxon>Betaproteobacteria</taxon>
        <taxon>Burkholderiales</taxon>
        <taxon>Alcaligenaceae</taxon>
        <taxon>Achromobacter</taxon>
    </lineage>
</organism>
<evidence type="ECO:0000259" key="3">
    <source>
        <dbReference type="Pfam" id="PF13473"/>
    </source>
</evidence>
<feature type="signal peptide" evidence="2">
    <location>
        <begin position="1"/>
        <end position="26"/>
    </location>
</feature>
<dbReference type="InterPro" id="IPR028096">
    <property type="entry name" value="EfeO_Cupredoxin"/>
</dbReference>
<gene>
    <name evidence="4" type="ORF">LMG3458_00405</name>
</gene>
<dbReference type="AlphaFoldDB" id="A0A6S6Z4P0"/>
<comment type="subcellular location">
    <subcellularLocation>
        <location evidence="1">Periplasm</location>
    </subcellularLocation>
</comment>
<dbReference type="InterPro" id="IPR008972">
    <property type="entry name" value="Cupredoxin"/>
</dbReference>
<keyword evidence="2" id="KW-0732">Signal</keyword>
<evidence type="ECO:0000256" key="2">
    <source>
        <dbReference type="SAM" id="SignalP"/>
    </source>
</evidence>
<evidence type="ECO:0000256" key="1">
    <source>
        <dbReference type="ARBA" id="ARBA00004418"/>
    </source>
</evidence>
<dbReference type="Pfam" id="PF13473">
    <property type="entry name" value="Cupredoxin_1"/>
    <property type="match status" value="1"/>
</dbReference>
<feature type="domain" description="EfeO-type cupredoxin-like" evidence="3">
    <location>
        <begin position="12"/>
        <end position="113"/>
    </location>
</feature>
<feature type="chain" id="PRO_5028886390" description="EfeO-type cupredoxin-like domain-containing protein" evidence="2">
    <location>
        <begin position="27"/>
        <end position="117"/>
    </location>
</feature>
<dbReference type="Proteomes" id="UP000494111">
    <property type="component" value="Unassembled WGS sequence"/>
</dbReference>
<sequence length="117" mass="12883">MRRLLRVVAALLISVAGLAGMAPAQADELPTFTLTFKPDGTFEPARLEVPAGRFKIELINESNEPVEFESIPLRKEKVLGPGVKSFVVITISRPGEYPFFDDFHQSVKGTLVVKAKE</sequence>
<evidence type="ECO:0000313" key="5">
    <source>
        <dbReference type="Proteomes" id="UP000494111"/>
    </source>
</evidence>
<proteinExistence type="predicted"/>
<dbReference type="Gene3D" id="2.60.40.420">
    <property type="entry name" value="Cupredoxins - blue copper proteins"/>
    <property type="match status" value="1"/>
</dbReference>
<protein>
    <recommendedName>
        <fullName evidence="3">EfeO-type cupredoxin-like domain-containing protein</fullName>
    </recommendedName>
</protein>
<dbReference type="SUPFAM" id="SSF49503">
    <property type="entry name" value="Cupredoxins"/>
    <property type="match status" value="1"/>
</dbReference>
<accession>A0A6S6Z4P0</accession>
<dbReference type="GO" id="GO:0042597">
    <property type="term" value="C:periplasmic space"/>
    <property type="evidence" value="ECO:0007669"/>
    <property type="project" value="UniProtKB-SubCell"/>
</dbReference>
<evidence type="ECO:0000313" key="4">
    <source>
        <dbReference type="EMBL" id="CAB3657494.1"/>
    </source>
</evidence>
<dbReference type="EMBL" id="CADIJO010000001">
    <property type="protein sequence ID" value="CAB3657494.1"/>
    <property type="molecule type" value="Genomic_DNA"/>
</dbReference>